<sequence>MSLWAPFVLIHLGGQDTITAFSKQDNELWRRHLLNLVTQVAVAGYVVGKAPWPDGQLKAAMVLIFLCGCIKYVERTVCLYFSDPTGVLTEDRTEFCLATQGGPPGPCENGEDHT</sequence>
<evidence type="ECO:0000259" key="1">
    <source>
        <dbReference type="Pfam" id="PF13968"/>
    </source>
</evidence>
<dbReference type="AlphaFoldDB" id="A0A1E5W2Q5"/>
<proteinExistence type="predicted"/>
<dbReference type="STRING" id="888268.A0A1E5W2Q5"/>
<keyword evidence="3" id="KW-1185">Reference proteome</keyword>
<comment type="caution">
    <text evidence="2">The sequence shown here is derived from an EMBL/GenBank/DDBJ whole genome shotgun (WGS) entry which is preliminary data.</text>
</comment>
<dbReference type="Proteomes" id="UP000095767">
    <property type="component" value="Unassembled WGS sequence"/>
</dbReference>
<dbReference type="Pfam" id="PF13968">
    <property type="entry name" value="DUF4220"/>
    <property type="match status" value="1"/>
</dbReference>
<evidence type="ECO:0000313" key="2">
    <source>
        <dbReference type="EMBL" id="OEL31686.1"/>
    </source>
</evidence>
<accession>A0A1E5W2Q5</accession>
<evidence type="ECO:0000313" key="3">
    <source>
        <dbReference type="Proteomes" id="UP000095767"/>
    </source>
</evidence>
<dbReference type="InterPro" id="IPR025315">
    <property type="entry name" value="DUF4220"/>
</dbReference>
<reference evidence="2 3" key="1">
    <citation type="submission" date="2016-09" db="EMBL/GenBank/DDBJ databases">
        <title>The draft genome of Dichanthelium oligosanthes: A C3 panicoid grass species.</title>
        <authorList>
            <person name="Studer A.J."/>
            <person name="Schnable J.C."/>
            <person name="Brutnell T.P."/>
        </authorList>
    </citation>
    <scope>NUCLEOTIDE SEQUENCE [LARGE SCALE GENOMIC DNA]</scope>
    <source>
        <strain evidence="3">cv. Kellogg 1175</strain>
        <tissue evidence="2">Leaf</tissue>
    </source>
</reference>
<name>A0A1E5W2Q5_9POAL</name>
<organism evidence="2 3">
    <name type="scientific">Dichanthelium oligosanthes</name>
    <dbReference type="NCBI Taxonomy" id="888268"/>
    <lineage>
        <taxon>Eukaryota</taxon>
        <taxon>Viridiplantae</taxon>
        <taxon>Streptophyta</taxon>
        <taxon>Embryophyta</taxon>
        <taxon>Tracheophyta</taxon>
        <taxon>Spermatophyta</taxon>
        <taxon>Magnoliopsida</taxon>
        <taxon>Liliopsida</taxon>
        <taxon>Poales</taxon>
        <taxon>Poaceae</taxon>
        <taxon>PACMAD clade</taxon>
        <taxon>Panicoideae</taxon>
        <taxon>Panicodae</taxon>
        <taxon>Paniceae</taxon>
        <taxon>Dichantheliinae</taxon>
        <taxon>Dichanthelium</taxon>
    </lineage>
</organism>
<dbReference type="PANTHER" id="PTHR31325">
    <property type="entry name" value="OS01G0798800 PROTEIN-RELATED"/>
    <property type="match status" value="1"/>
</dbReference>
<dbReference type="EMBL" id="LWDX02022914">
    <property type="protein sequence ID" value="OEL31686.1"/>
    <property type="molecule type" value="Genomic_DNA"/>
</dbReference>
<dbReference type="OrthoDB" id="1189310at2759"/>
<feature type="domain" description="DUF4220" evidence="1">
    <location>
        <begin position="1"/>
        <end position="82"/>
    </location>
</feature>
<gene>
    <name evidence="2" type="ORF">BAE44_0007295</name>
</gene>
<protein>
    <recommendedName>
        <fullName evidence="1">DUF4220 domain-containing protein</fullName>
    </recommendedName>
</protein>